<dbReference type="OrthoDB" id="6359943at2759"/>
<keyword evidence="5" id="KW-1185">Reference proteome</keyword>
<dbReference type="Pfam" id="PF00651">
    <property type="entry name" value="BTB"/>
    <property type="match status" value="1"/>
</dbReference>
<dbReference type="PANTHER" id="PTHR23231:SF17">
    <property type="entry name" value="BTB DOMAIN-CONTAINING PROTEIN"/>
    <property type="match status" value="1"/>
</dbReference>
<dbReference type="EMBL" id="UYRW01005141">
    <property type="protein sequence ID" value="VDM93547.1"/>
    <property type="molecule type" value="Genomic_DNA"/>
</dbReference>
<reference evidence="6" key="1">
    <citation type="submission" date="2016-06" db="UniProtKB">
        <authorList>
            <consortium name="WormBaseParasite"/>
        </authorList>
    </citation>
    <scope>IDENTIFICATION</scope>
</reference>
<proteinExistence type="predicted"/>
<reference evidence="4 5" key="2">
    <citation type="submission" date="2018-08" db="EMBL/GenBank/DDBJ databases">
        <authorList>
            <person name="Laetsch R D."/>
            <person name="Stevens L."/>
            <person name="Kumar S."/>
            <person name="Blaxter L. M."/>
        </authorList>
    </citation>
    <scope>NUCLEOTIDE SEQUENCE [LARGE SCALE GENOMIC DNA]</scope>
</reference>
<evidence type="ECO:0000313" key="6">
    <source>
        <dbReference type="WBParaSite" id="nOo.2.0.1.t09868-RA"/>
    </source>
</evidence>
<dbReference type="PANTHER" id="PTHR23231">
    <property type="entry name" value="GERM CELL-LESS PROTEIN"/>
    <property type="match status" value="1"/>
</dbReference>
<evidence type="ECO:0000256" key="2">
    <source>
        <dbReference type="SAM" id="MobiDB-lite"/>
    </source>
</evidence>
<evidence type="ECO:0000256" key="1">
    <source>
        <dbReference type="ARBA" id="ARBA00022473"/>
    </source>
</evidence>
<evidence type="ECO:0000259" key="3">
    <source>
        <dbReference type="PROSITE" id="PS50097"/>
    </source>
</evidence>
<organism evidence="6">
    <name type="scientific">Onchocerca ochengi</name>
    <name type="common">Filarial nematode worm</name>
    <dbReference type="NCBI Taxonomy" id="42157"/>
    <lineage>
        <taxon>Eukaryota</taxon>
        <taxon>Metazoa</taxon>
        <taxon>Ecdysozoa</taxon>
        <taxon>Nematoda</taxon>
        <taxon>Chromadorea</taxon>
        <taxon>Rhabditida</taxon>
        <taxon>Spirurina</taxon>
        <taxon>Spiruromorpha</taxon>
        <taxon>Filarioidea</taxon>
        <taxon>Onchocercidae</taxon>
        <taxon>Onchocerca</taxon>
    </lineage>
</organism>
<gene>
    <name evidence="4" type="ORF">NOO_LOCUS9868</name>
</gene>
<dbReference type="InterPro" id="IPR011333">
    <property type="entry name" value="SKP1/BTB/POZ_sf"/>
</dbReference>
<dbReference type="GO" id="GO:0007281">
    <property type="term" value="P:germ cell development"/>
    <property type="evidence" value="ECO:0007669"/>
    <property type="project" value="InterPro"/>
</dbReference>
<dbReference type="InterPro" id="IPR000210">
    <property type="entry name" value="BTB/POZ_dom"/>
</dbReference>
<dbReference type="WBParaSite" id="nOo.2.0.1.t09868-RA">
    <property type="protein sequence ID" value="nOo.2.0.1.t09868-RA"/>
    <property type="gene ID" value="nOo.2.0.1.g09868"/>
</dbReference>
<dbReference type="SUPFAM" id="SSF54695">
    <property type="entry name" value="POZ domain"/>
    <property type="match status" value="1"/>
</dbReference>
<dbReference type="PROSITE" id="PS50097">
    <property type="entry name" value="BTB"/>
    <property type="match status" value="1"/>
</dbReference>
<sequence length="297" mass="34141">MEVVADSTRATPSRKRKTTSHDEMETRKTKKISKLNTAKYIHKRLFIDGAKSDITIHALGRTWNLHKLYLEQCKFFDSLFRGHWKDSNNSVIQIDIVDPNVTVEGFNMVLESLYHNEIELDLENVPSLIASASMLSLDSVMEHCAELCAESLTDERVLDFYMLAEQYGLPDLSEKCFNHATMAKLMAASDLLVIEGELDLYETIKKWIFLQTVPYVMENKELRTEMEKYYSSLTDDDKDALCRTFADITCNIRIGHIVSSVKTIGDLRKDPLIPNEIIDQVLADNWFLLLCNEETKE</sequence>
<dbReference type="SMART" id="SM00225">
    <property type="entry name" value="BTB"/>
    <property type="match status" value="1"/>
</dbReference>
<feature type="domain" description="BTB" evidence="3">
    <location>
        <begin position="52"/>
        <end position="122"/>
    </location>
</feature>
<name>A0A182EP14_ONCOC</name>
<dbReference type="STRING" id="42157.A0A182EP14"/>
<dbReference type="Gene3D" id="3.30.710.10">
    <property type="entry name" value="Potassium Channel Kv1.1, Chain A"/>
    <property type="match status" value="1"/>
</dbReference>
<dbReference type="Proteomes" id="UP000271087">
    <property type="component" value="Unassembled WGS sequence"/>
</dbReference>
<protein>
    <submittedName>
        <fullName evidence="6">BTB domain-containing protein</fullName>
    </submittedName>
</protein>
<accession>A0A182EP14</accession>
<feature type="region of interest" description="Disordered" evidence="2">
    <location>
        <begin position="1"/>
        <end position="28"/>
    </location>
</feature>
<keyword evidence="1" id="KW-0217">Developmental protein</keyword>
<dbReference type="InterPro" id="IPR043380">
    <property type="entry name" value="Gcl-like"/>
</dbReference>
<evidence type="ECO:0000313" key="4">
    <source>
        <dbReference type="EMBL" id="VDM93547.1"/>
    </source>
</evidence>
<dbReference type="AlphaFoldDB" id="A0A182EP14"/>
<evidence type="ECO:0000313" key="5">
    <source>
        <dbReference type="Proteomes" id="UP000271087"/>
    </source>
</evidence>